<feature type="domain" description="Lysozyme inhibitor LprI-like N-terminal" evidence="2">
    <location>
        <begin position="28"/>
        <end position="124"/>
    </location>
</feature>
<evidence type="ECO:0000313" key="3">
    <source>
        <dbReference type="EMBL" id="QTC47822.1"/>
    </source>
</evidence>
<proteinExistence type="predicted"/>
<evidence type="ECO:0000256" key="1">
    <source>
        <dbReference type="SAM" id="SignalP"/>
    </source>
</evidence>
<dbReference type="EMBL" id="CP059084">
    <property type="protein sequence ID" value="QTC47822.1"/>
    <property type="molecule type" value="Genomic_DNA"/>
</dbReference>
<feature type="chain" id="PRO_5034842616" evidence="1">
    <location>
        <begin position="20"/>
        <end position="132"/>
    </location>
</feature>
<dbReference type="InterPro" id="IPR009739">
    <property type="entry name" value="LprI-like_N"/>
</dbReference>
<gene>
    <name evidence="3" type="ORF">H0Z12_09820</name>
</gene>
<dbReference type="AlphaFoldDB" id="A0A8A4K8R3"/>
<name>A0A8A4K8R3_PANAN</name>
<evidence type="ECO:0000259" key="2">
    <source>
        <dbReference type="Pfam" id="PF07007"/>
    </source>
</evidence>
<feature type="signal peptide" evidence="1">
    <location>
        <begin position="1"/>
        <end position="19"/>
    </location>
</feature>
<dbReference type="RefSeq" id="WP_207806636.1">
    <property type="nucleotide sequence ID" value="NZ_CP059084.1"/>
</dbReference>
<protein>
    <submittedName>
        <fullName evidence="3">DUF1311 domain-containing protein</fullName>
    </submittedName>
</protein>
<dbReference type="Gene3D" id="1.20.1270.180">
    <property type="match status" value="1"/>
</dbReference>
<sequence>MKTLFLSVITLFFYTNASASEKVACIDNNVVQETYECINNEVNVVELSLNKEYQAAKKRINDVYSGSVKDRDEYLRVFTESQRSWLQYRDGDCELASMAAEKNSDASMAYRRICVADLDRERITKIKKIPYG</sequence>
<dbReference type="Pfam" id="PF07007">
    <property type="entry name" value="LprI"/>
    <property type="match status" value="1"/>
</dbReference>
<dbReference type="Proteomes" id="UP000663901">
    <property type="component" value="Chromosome"/>
</dbReference>
<evidence type="ECO:0000313" key="4">
    <source>
        <dbReference type="Proteomes" id="UP000663901"/>
    </source>
</evidence>
<keyword evidence="1" id="KW-0732">Signal</keyword>
<organism evidence="3 4">
    <name type="scientific">Pantoea ananas</name>
    <name type="common">Erwinia uredovora</name>
    <dbReference type="NCBI Taxonomy" id="553"/>
    <lineage>
        <taxon>Bacteria</taxon>
        <taxon>Pseudomonadati</taxon>
        <taxon>Pseudomonadota</taxon>
        <taxon>Gammaproteobacteria</taxon>
        <taxon>Enterobacterales</taxon>
        <taxon>Erwiniaceae</taxon>
        <taxon>Pantoea</taxon>
    </lineage>
</organism>
<accession>A0A8A4K8R3</accession>
<reference evidence="3" key="1">
    <citation type="submission" date="2020-07" db="EMBL/GenBank/DDBJ databases">
        <title>Genome Sequences for Panteoa spp. that cause Center Rot in Onions.</title>
        <authorList>
            <person name="Asselin J.A."/>
            <person name="Helmann T."/>
            <person name="Beer S."/>
            <person name="Stodghill P."/>
        </authorList>
    </citation>
    <scope>NUCLEOTIDE SEQUENCE</scope>
    <source>
        <strain evidence="3">OC5a</strain>
    </source>
</reference>